<dbReference type="AlphaFoldDB" id="A0AAW0FG51"/>
<organism evidence="6 7">
    <name type="scientific">Cerrena zonata</name>
    <dbReference type="NCBI Taxonomy" id="2478898"/>
    <lineage>
        <taxon>Eukaryota</taxon>
        <taxon>Fungi</taxon>
        <taxon>Dikarya</taxon>
        <taxon>Basidiomycota</taxon>
        <taxon>Agaricomycotina</taxon>
        <taxon>Agaricomycetes</taxon>
        <taxon>Polyporales</taxon>
        <taxon>Cerrenaceae</taxon>
        <taxon>Cerrena</taxon>
    </lineage>
</organism>
<proteinExistence type="predicted"/>
<dbReference type="SMART" id="SM00220">
    <property type="entry name" value="S_TKc"/>
    <property type="match status" value="1"/>
</dbReference>
<dbReference type="PANTHER" id="PTHR44329">
    <property type="entry name" value="SERINE/THREONINE-PROTEIN KINASE TNNI3K-RELATED"/>
    <property type="match status" value="1"/>
</dbReference>
<dbReference type="PROSITE" id="PS00108">
    <property type="entry name" value="PROTEIN_KINASE_ST"/>
    <property type="match status" value="1"/>
</dbReference>
<dbReference type="Gene3D" id="1.10.510.10">
    <property type="entry name" value="Transferase(Phosphotransferase) domain 1"/>
    <property type="match status" value="1"/>
</dbReference>
<evidence type="ECO:0000256" key="3">
    <source>
        <dbReference type="ARBA" id="ARBA00022777"/>
    </source>
</evidence>
<protein>
    <recommendedName>
        <fullName evidence="5">Protein kinase domain-containing protein</fullName>
    </recommendedName>
</protein>
<dbReference type="InterPro" id="IPR011009">
    <property type="entry name" value="Kinase-like_dom_sf"/>
</dbReference>
<dbReference type="PROSITE" id="PS50011">
    <property type="entry name" value="PROTEIN_KINASE_DOM"/>
    <property type="match status" value="1"/>
</dbReference>
<evidence type="ECO:0000256" key="4">
    <source>
        <dbReference type="ARBA" id="ARBA00022840"/>
    </source>
</evidence>
<comment type="caution">
    <text evidence="6">The sequence shown here is derived from an EMBL/GenBank/DDBJ whole genome shotgun (WGS) entry which is preliminary data.</text>
</comment>
<keyword evidence="7" id="KW-1185">Reference proteome</keyword>
<keyword evidence="2" id="KW-0547">Nucleotide-binding</keyword>
<reference evidence="6 7" key="1">
    <citation type="submission" date="2022-09" db="EMBL/GenBank/DDBJ databases">
        <authorList>
            <person name="Palmer J.M."/>
        </authorList>
    </citation>
    <scope>NUCLEOTIDE SEQUENCE [LARGE SCALE GENOMIC DNA]</scope>
    <source>
        <strain evidence="6 7">DSM 7382</strain>
    </source>
</reference>
<keyword evidence="3" id="KW-0418">Kinase</keyword>
<dbReference type="GO" id="GO:0005524">
    <property type="term" value="F:ATP binding"/>
    <property type="evidence" value="ECO:0007669"/>
    <property type="project" value="UniProtKB-KW"/>
</dbReference>
<dbReference type="InterPro" id="IPR051681">
    <property type="entry name" value="Ser/Thr_Kinases-Pseudokinases"/>
</dbReference>
<dbReference type="Pfam" id="PF07714">
    <property type="entry name" value="PK_Tyr_Ser-Thr"/>
    <property type="match status" value="1"/>
</dbReference>
<keyword evidence="4" id="KW-0067">ATP-binding</keyword>
<dbReference type="InterPro" id="IPR008271">
    <property type="entry name" value="Ser/Thr_kinase_AS"/>
</dbReference>
<gene>
    <name evidence="6" type="ORF">QCA50_016331</name>
</gene>
<dbReference type="Proteomes" id="UP001385951">
    <property type="component" value="Unassembled WGS sequence"/>
</dbReference>
<feature type="domain" description="Protein kinase" evidence="5">
    <location>
        <begin position="177"/>
        <end position="445"/>
    </location>
</feature>
<evidence type="ECO:0000313" key="6">
    <source>
        <dbReference type="EMBL" id="KAK7680550.1"/>
    </source>
</evidence>
<evidence type="ECO:0000259" key="5">
    <source>
        <dbReference type="PROSITE" id="PS50011"/>
    </source>
</evidence>
<sequence length="670" mass="76172">MLQSTAIYQPHGIPSISLPTYSNILEKRSGGGPAGNVLISMIEKAPRVYTDSLLVSLGVGNSIIIHPLMSSQHHMQSTTPSNGGPDWDVELHSDEFREQIIKLLSQEQEPRKIPLEWISKYAQKRLEALVKLLKDEDIVPSSSSEHWRLLRLIVKFARYSHTIPCDVSVKVNDYDDYEQEHPIGAGGFASVFLRKMGKDLVAVKRIFVDCNRSDKQLWAIRREALMLCYLKHQNILEFLGIHEHEDGRVDIVFPYIDGGSIKDYMNKHASGTFNFDIKKQWLHDIARGMNYLHATARIAHGDLKASNVLVTSDGKIIKIADFGLAVFPDGVSFGSQRGGNVFWTPPENMWLQSPDNNWLRPTFSGDIYSFAITCIEILKGEIPWEHLGIKNKVALAMQIIYGARPEIPEGTSDELASALPLWWDNDPSRRPASRDIIAFFDQQTVPVMRFPTSYLSTQHYKPPPDLMNILYRVFKNDAKYLQSLASNDTQEQHATPGRPIHILFDEKAFLDGLYNCCGRDLERTETFRYPVLEFILERGRRVMSHSLFLSRPDEGPSQSSHPLISHGFKHVTPSLQGGQRSQPCIEHINTLMNNFTASPATLVLLSGNSGWLQDRDFAERLNDLLVKRWQIELLVWGSNAPKLPKYRDMSELETFSLVRLELFYGHLLLE</sequence>
<name>A0AAW0FG51_9APHY</name>
<dbReference type="InterPro" id="IPR000719">
    <property type="entry name" value="Prot_kinase_dom"/>
</dbReference>
<keyword evidence="1" id="KW-0808">Transferase</keyword>
<accession>A0AAW0FG51</accession>
<dbReference type="InterPro" id="IPR001245">
    <property type="entry name" value="Ser-Thr/Tyr_kinase_cat_dom"/>
</dbReference>
<dbReference type="SUPFAM" id="SSF56112">
    <property type="entry name" value="Protein kinase-like (PK-like)"/>
    <property type="match status" value="1"/>
</dbReference>
<dbReference type="PANTHER" id="PTHR44329:SF288">
    <property type="entry name" value="MITOGEN-ACTIVATED PROTEIN KINASE KINASE KINASE 20"/>
    <property type="match status" value="1"/>
</dbReference>
<dbReference type="EMBL" id="JASBNA010000048">
    <property type="protein sequence ID" value="KAK7680550.1"/>
    <property type="molecule type" value="Genomic_DNA"/>
</dbReference>
<evidence type="ECO:0000313" key="7">
    <source>
        <dbReference type="Proteomes" id="UP001385951"/>
    </source>
</evidence>
<dbReference type="GO" id="GO:0004674">
    <property type="term" value="F:protein serine/threonine kinase activity"/>
    <property type="evidence" value="ECO:0007669"/>
    <property type="project" value="TreeGrafter"/>
</dbReference>
<evidence type="ECO:0000256" key="2">
    <source>
        <dbReference type="ARBA" id="ARBA00022741"/>
    </source>
</evidence>
<evidence type="ECO:0000256" key="1">
    <source>
        <dbReference type="ARBA" id="ARBA00022679"/>
    </source>
</evidence>